<dbReference type="GO" id="GO:0008270">
    <property type="term" value="F:zinc ion binding"/>
    <property type="evidence" value="ECO:0007669"/>
    <property type="project" value="UniProtKB-KW"/>
</dbReference>
<dbReference type="InterPro" id="IPR036236">
    <property type="entry name" value="Znf_C2H2_sf"/>
</dbReference>
<dbReference type="AlphaFoldDB" id="A0ABD2PBH2"/>
<keyword evidence="1" id="KW-0479">Metal-binding</keyword>
<feature type="compositionally biased region" description="Basic residues" evidence="5">
    <location>
        <begin position="459"/>
        <end position="472"/>
    </location>
</feature>
<dbReference type="InterPro" id="IPR018253">
    <property type="entry name" value="DnaJ_domain_CS"/>
</dbReference>
<dbReference type="Pfam" id="PF21884">
    <property type="entry name" value="ZUO1-like_ZHD"/>
    <property type="match status" value="1"/>
</dbReference>
<dbReference type="SUPFAM" id="SSF46565">
    <property type="entry name" value="Chaperone J-domain"/>
    <property type="match status" value="1"/>
</dbReference>
<evidence type="ECO:0000313" key="7">
    <source>
        <dbReference type="EMBL" id="KAL3288159.1"/>
    </source>
</evidence>
<evidence type="ECO:0000256" key="1">
    <source>
        <dbReference type="ARBA" id="ARBA00022723"/>
    </source>
</evidence>
<dbReference type="PANTHER" id="PTHR44029">
    <property type="entry name" value="DNAJ HOMOLOG SUBFAMILY C MEMBER 21"/>
    <property type="match status" value="1"/>
</dbReference>
<protein>
    <recommendedName>
        <fullName evidence="4">DnaJ homolog subfamily C member 21</fullName>
    </recommendedName>
</protein>
<evidence type="ECO:0000256" key="2">
    <source>
        <dbReference type="ARBA" id="ARBA00022771"/>
    </source>
</evidence>
<dbReference type="InterPro" id="IPR013087">
    <property type="entry name" value="Znf_C2H2_type"/>
</dbReference>
<dbReference type="PANTHER" id="PTHR44029:SF1">
    <property type="entry name" value="DNAJ HOMOLOG SUBFAMILY C MEMBER 21"/>
    <property type="match status" value="1"/>
</dbReference>
<feature type="region of interest" description="Disordered" evidence="5">
    <location>
        <begin position="360"/>
        <end position="398"/>
    </location>
</feature>
<comment type="caution">
    <text evidence="7">The sequence shown here is derived from an EMBL/GenBank/DDBJ whole genome shotgun (WGS) entry which is preliminary data.</text>
</comment>
<evidence type="ECO:0000313" key="8">
    <source>
        <dbReference type="Proteomes" id="UP001516400"/>
    </source>
</evidence>
<evidence type="ECO:0000256" key="3">
    <source>
        <dbReference type="ARBA" id="ARBA00022833"/>
    </source>
</evidence>
<dbReference type="PROSITE" id="PS00028">
    <property type="entry name" value="ZINC_FINGER_C2H2_1"/>
    <property type="match status" value="1"/>
</dbReference>
<proteinExistence type="predicted"/>
<keyword evidence="8" id="KW-1185">Reference proteome</keyword>
<dbReference type="PRINTS" id="PR00625">
    <property type="entry name" value="JDOMAIN"/>
</dbReference>
<accession>A0ABD2PBH2</accession>
<dbReference type="InterPro" id="IPR036869">
    <property type="entry name" value="J_dom_sf"/>
</dbReference>
<keyword evidence="3" id="KW-0862">Zinc</keyword>
<dbReference type="PROSITE" id="PS50076">
    <property type="entry name" value="DNAJ_2"/>
    <property type="match status" value="1"/>
</dbReference>
<dbReference type="InterPro" id="IPR051964">
    <property type="entry name" value="Chaperone_stress_response"/>
</dbReference>
<keyword evidence="2" id="KW-0863">Zinc-finger</keyword>
<dbReference type="SUPFAM" id="SSF57667">
    <property type="entry name" value="beta-beta-alpha zinc fingers"/>
    <property type="match status" value="1"/>
</dbReference>
<dbReference type="FunFam" id="1.10.287.110:FF:000046">
    <property type="entry name" value="dnaJ homolog subfamily C member 21"/>
    <property type="match status" value="1"/>
</dbReference>
<sequence length="531" mass="62347">MRCHYEVLNVAKDADDAEIKSAYKKLALKWHPDKNLEDSENAKEQFQFVQQAYEVLSDKQERAWYDRHREQILRGANSEFADNNLDVFQYFTTSCFKGYGDDENGFYTVYRKIFEQISKEDLDFYENKEDFCNIPSFGTSTSDYDDIVHPFYAHWMSYSTKKSYVWLDPYNIKDIRDRRLLKAVEKENKKIRQKAKRERNEEIRNLVAFVRKRDKRVQEWNKLNEAKIEVNRKKQDEIRKQKLEERRRLNESEVQAEWTKFENVTSELQEIEKNLTKEFGNSEESESDDETSDLYCAACNKLFKTEKSFQNHESSKKHKENVEILKAHMLEEDGEYEDMESDMEKDSSVNEDIVEELTRELANDRRQLSPGGGREASSSEEEIDVVNIPRRKKNKKSKLLVATHVSQDSDSEEICAKILKKPRNKKSRNVLRVDSTDDELKLSTLPASTSSDNELLISKKGKKKNKKGKAKKSSATESKSILVEDNVNTKENESCRTDTIEEDCSEKKETVLHICSTCKKIFHRKISFFNI</sequence>
<name>A0ABD2PBH2_9CUCU</name>
<evidence type="ECO:0000256" key="4">
    <source>
        <dbReference type="ARBA" id="ARBA00074367"/>
    </source>
</evidence>
<dbReference type="Pfam" id="PF00226">
    <property type="entry name" value="DnaJ"/>
    <property type="match status" value="1"/>
</dbReference>
<dbReference type="SMART" id="SM00451">
    <property type="entry name" value="ZnF_U1"/>
    <property type="match status" value="1"/>
</dbReference>
<dbReference type="CDD" id="cd06257">
    <property type="entry name" value="DnaJ"/>
    <property type="match status" value="1"/>
</dbReference>
<dbReference type="PROSITE" id="PS00636">
    <property type="entry name" value="DNAJ_1"/>
    <property type="match status" value="1"/>
</dbReference>
<dbReference type="InterPro" id="IPR054076">
    <property type="entry name" value="ZUO1-like_ZHD"/>
</dbReference>
<feature type="region of interest" description="Disordered" evidence="5">
    <location>
        <begin position="435"/>
        <end position="483"/>
    </location>
</feature>
<organism evidence="7 8">
    <name type="scientific">Cryptolaemus montrouzieri</name>
    <dbReference type="NCBI Taxonomy" id="559131"/>
    <lineage>
        <taxon>Eukaryota</taxon>
        <taxon>Metazoa</taxon>
        <taxon>Ecdysozoa</taxon>
        <taxon>Arthropoda</taxon>
        <taxon>Hexapoda</taxon>
        <taxon>Insecta</taxon>
        <taxon>Pterygota</taxon>
        <taxon>Neoptera</taxon>
        <taxon>Endopterygota</taxon>
        <taxon>Coleoptera</taxon>
        <taxon>Polyphaga</taxon>
        <taxon>Cucujiformia</taxon>
        <taxon>Coccinelloidea</taxon>
        <taxon>Coccinellidae</taxon>
        <taxon>Scymninae</taxon>
        <taxon>Scymnini</taxon>
        <taxon>Cryptolaemus</taxon>
    </lineage>
</organism>
<reference evidence="7 8" key="1">
    <citation type="journal article" date="2021" name="BMC Biol.">
        <title>Horizontally acquired antibacterial genes associated with adaptive radiation of ladybird beetles.</title>
        <authorList>
            <person name="Li H.S."/>
            <person name="Tang X.F."/>
            <person name="Huang Y.H."/>
            <person name="Xu Z.Y."/>
            <person name="Chen M.L."/>
            <person name="Du X.Y."/>
            <person name="Qiu B.Y."/>
            <person name="Chen P.T."/>
            <person name="Zhang W."/>
            <person name="Slipinski A."/>
            <person name="Escalona H.E."/>
            <person name="Waterhouse R.M."/>
            <person name="Zwick A."/>
            <person name="Pang H."/>
        </authorList>
    </citation>
    <scope>NUCLEOTIDE SEQUENCE [LARGE SCALE GENOMIC DNA]</scope>
    <source>
        <strain evidence="7">SYSU2018</strain>
    </source>
</reference>
<dbReference type="Gene3D" id="3.30.160.60">
    <property type="entry name" value="Classic Zinc Finger"/>
    <property type="match status" value="1"/>
</dbReference>
<gene>
    <name evidence="7" type="ORF">HHI36_002610</name>
</gene>
<dbReference type="InterPro" id="IPR003604">
    <property type="entry name" value="Matrin/U1-like-C_Znf_C2H2"/>
</dbReference>
<dbReference type="Gene3D" id="1.10.287.110">
    <property type="entry name" value="DnaJ domain"/>
    <property type="match status" value="1"/>
</dbReference>
<dbReference type="EMBL" id="JABFTP020000185">
    <property type="protein sequence ID" value="KAL3288159.1"/>
    <property type="molecule type" value="Genomic_DNA"/>
</dbReference>
<dbReference type="InterPro" id="IPR001623">
    <property type="entry name" value="DnaJ_domain"/>
</dbReference>
<evidence type="ECO:0000256" key="5">
    <source>
        <dbReference type="SAM" id="MobiDB-lite"/>
    </source>
</evidence>
<dbReference type="Proteomes" id="UP001516400">
    <property type="component" value="Unassembled WGS sequence"/>
</dbReference>
<dbReference type="Pfam" id="PF12171">
    <property type="entry name" value="zf-C2H2_jaz"/>
    <property type="match status" value="1"/>
</dbReference>
<evidence type="ECO:0000259" key="6">
    <source>
        <dbReference type="PROSITE" id="PS50076"/>
    </source>
</evidence>
<dbReference type="SMART" id="SM00271">
    <property type="entry name" value="DnaJ"/>
    <property type="match status" value="1"/>
</dbReference>
<feature type="domain" description="J" evidence="6">
    <location>
        <begin position="3"/>
        <end position="69"/>
    </location>
</feature>
<feature type="compositionally biased region" description="Basic residues" evidence="5">
    <location>
        <begin position="389"/>
        <end position="398"/>
    </location>
</feature>
<dbReference type="InterPro" id="IPR022755">
    <property type="entry name" value="Znf_C2H2_jaz"/>
</dbReference>